<feature type="transmembrane region" description="Helical" evidence="1">
    <location>
        <begin position="46"/>
        <end position="64"/>
    </location>
</feature>
<name>A0A1Q8TBZ7_9GAMM</name>
<keyword evidence="1" id="KW-0472">Membrane</keyword>
<reference evidence="2 3" key="1">
    <citation type="submission" date="2016-12" db="EMBL/GenBank/DDBJ databases">
        <title>Draft genome sequences of strains Salinicola socius SMB35, Salinicola sp. MH3R3-1 and Chromohalobacter sp. SMB17 from the Verkhnekamsk potash mining region of Russia.</title>
        <authorList>
            <person name="Mavrodi D.V."/>
            <person name="Olsson B.E."/>
            <person name="Korsakova E.S."/>
            <person name="Pyankova A."/>
            <person name="Mavrodi O.V."/>
            <person name="Plotnikova E.G."/>
        </authorList>
    </citation>
    <scope>NUCLEOTIDE SEQUENCE [LARGE SCALE GENOMIC DNA]</scope>
    <source>
        <strain evidence="2 3">SMB17</strain>
    </source>
</reference>
<accession>A0A1Q8TBZ7</accession>
<evidence type="ECO:0008006" key="4">
    <source>
        <dbReference type="Google" id="ProtNLM"/>
    </source>
</evidence>
<comment type="caution">
    <text evidence="2">The sequence shown here is derived from an EMBL/GenBank/DDBJ whole genome shotgun (WGS) entry which is preliminary data.</text>
</comment>
<evidence type="ECO:0000256" key="1">
    <source>
        <dbReference type="SAM" id="Phobius"/>
    </source>
</evidence>
<evidence type="ECO:0000313" key="3">
    <source>
        <dbReference type="Proteomes" id="UP000186806"/>
    </source>
</evidence>
<organism evidence="2 3">
    <name type="scientific">Chromohalobacter japonicus</name>
    <dbReference type="NCBI Taxonomy" id="223900"/>
    <lineage>
        <taxon>Bacteria</taxon>
        <taxon>Pseudomonadati</taxon>
        <taxon>Pseudomonadota</taxon>
        <taxon>Gammaproteobacteria</taxon>
        <taxon>Oceanospirillales</taxon>
        <taxon>Halomonadaceae</taxon>
        <taxon>Chromohalobacter</taxon>
    </lineage>
</organism>
<protein>
    <recommendedName>
        <fullName evidence="4">DUF2946 domain-containing protein</fullName>
    </recommendedName>
</protein>
<keyword evidence="1" id="KW-0812">Transmembrane</keyword>
<keyword evidence="1" id="KW-1133">Transmembrane helix</keyword>
<proteinExistence type="predicted"/>
<evidence type="ECO:0000313" key="2">
    <source>
        <dbReference type="EMBL" id="OLO11194.1"/>
    </source>
</evidence>
<sequence>MKAMPNPLSWIMSDDTATKAEWGLDHEDDRMTCNVRYLLHTRGVRLMALLLAVLLLVASLPGHATMDDCAVDCGTSQVEMLDHTVADCGACAALTATTIVPRVPPDALVDLADPAVVEFIAAPPREPPKS</sequence>
<dbReference type="EMBL" id="MSDQ01000025">
    <property type="protein sequence ID" value="OLO11194.1"/>
    <property type="molecule type" value="Genomic_DNA"/>
</dbReference>
<dbReference type="Proteomes" id="UP000186806">
    <property type="component" value="Unassembled WGS sequence"/>
</dbReference>
<keyword evidence="3" id="KW-1185">Reference proteome</keyword>
<gene>
    <name evidence="2" type="ORF">BTW10_10355</name>
</gene>
<dbReference type="AlphaFoldDB" id="A0A1Q8TBZ7"/>